<dbReference type="Pfam" id="PF05973">
    <property type="entry name" value="Gp49"/>
    <property type="match status" value="1"/>
</dbReference>
<dbReference type="Proteomes" id="UP000092884">
    <property type="component" value="Chromosome"/>
</dbReference>
<dbReference type="AlphaFoldDB" id="A0A1B1U6B9"/>
<sequence>MVWNVEFVNEKAKSEFVELPQELLARGTRIIELLERKGNAVGEPHTKNIGDGLFEIRIKASNRIARSIYCYEVNKRIIVLLTFIKKSNKIPKNMLDLAKIKGF</sequence>
<accession>A0A1B1U6B9</accession>
<evidence type="ECO:0000313" key="1">
    <source>
        <dbReference type="EMBL" id="ANV98347.1"/>
    </source>
</evidence>
<evidence type="ECO:0000313" key="2">
    <source>
        <dbReference type="Proteomes" id="UP000092884"/>
    </source>
</evidence>
<reference evidence="2" key="1">
    <citation type="submission" date="2016-07" db="EMBL/GenBank/DDBJ databases">
        <authorList>
            <person name="Florea S."/>
            <person name="Webb J.S."/>
            <person name="Jaromczyk J."/>
            <person name="Schardl C.L."/>
        </authorList>
    </citation>
    <scope>NUCLEOTIDE SEQUENCE [LARGE SCALE GENOMIC DNA]</scope>
    <source>
        <strain evidence="2">MIT 01-6242</strain>
    </source>
</reference>
<protein>
    <recommendedName>
        <fullName evidence="3">Type II toxin-antitoxin system RelE/ParE family toxin</fullName>
    </recommendedName>
</protein>
<proteinExistence type="predicted"/>
<dbReference type="InterPro" id="IPR009241">
    <property type="entry name" value="HigB-like"/>
</dbReference>
<keyword evidence="2" id="KW-1185">Reference proteome</keyword>
<evidence type="ECO:0008006" key="3">
    <source>
        <dbReference type="Google" id="ProtNLM"/>
    </source>
</evidence>
<dbReference type="KEGG" id="het:BBW65_05820"/>
<name>A0A1B1U6B9_9HELI</name>
<organism evidence="1 2">
    <name type="scientific">Helicobacter enhydrae</name>
    <dbReference type="NCBI Taxonomy" id="222136"/>
    <lineage>
        <taxon>Bacteria</taxon>
        <taxon>Pseudomonadati</taxon>
        <taxon>Campylobacterota</taxon>
        <taxon>Epsilonproteobacteria</taxon>
        <taxon>Campylobacterales</taxon>
        <taxon>Helicobacteraceae</taxon>
        <taxon>Helicobacter</taxon>
    </lineage>
</organism>
<dbReference type="EMBL" id="CP016503">
    <property type="protein sequence ID" value="ANV98347.1"/>
    <property type="molecule type" value="Genomic_DNA"/>
</dbReference>
<gene>
    <name evidence="1" type="ORF">BBW65_05820</name>
</gene>